<keyword evidence="3" id="KW-0863">Zinc-finger</keyword>
<dbReference type="GO" id="GO:0008270">
    <property type="term" value="F:zinc ion binding"/>
    <property type="evidence" value="ECO:0007669"/>
    <property type="project" value="UniProtKB-KW"/>
</dbReference>
<dbReference type="Proteomes" id="UP001460270">
    <property type="component" value="Unassembled WGS sequence"/>
</dbReference>
<dbReference type="SUPFAM" id="SSF140996">
    <property type="entry name" value="Hermes dimerisation domain"/>
    <property type="match status" value="1"/>
</dbReference>
<dbReference type="AlphaFoldDB" id="A0AAW0MEW3"/>
<feature type="compositionally biased region" description="Low complexity" evidence="6">
    <location>
        <begin position="17"/>
        <end position="36"/>
    </location>
</feature>
<comment type="caution">
    <text evidence="7">The sequence shown here is derived from an EMBL/GenBank/DDBJ whole genome shotgun (WGS) entry which is preliminary data.</text>
</comment>
<evidence type="ECO:0000313" key="7">
    <source>
        <dbReference type="EMBL" id="KAK7878708.1"/>
    </source>
</evidence>
<evidence type="ECO:0000256" key="6">
    <source>
        <dbReference type="SAM" id="MobiDB-lite"/>
    </source>
</evidence>
<comment type="subcellular location">
    <subcellularLocation>
        <location evidence="1">Nucleus</location>
    </subcellularLocation>
</comment>
<name>A0AAW0MEW3_9GOBI</name>
<dbReference type="EMBL" id="JBBPFD010000489">
    <property type="protein sequence ID" value="KAK7878708.1"/>
    <property type="molecule type" value="Genomic_DNA"/>
</dbReference>
<evidence type="ECO:0000256" key="3">
    <source>
        <dbReference type="ARBA" id="ARBA00022771"/>
    </source>
</evidence>
<proteinExistence type="predicted"/>
<organism evidence="7 8">
    <name type="scientific">Mugilogobius chulae</name>
    <name type="common">yellowstripe goby</name>
    <dbReference type="NCBI Taxonomy" id="88201"/>
    <lineage>
        <taxon>Eukaryota</taxon>
        <taxon>Metazoa</taxon>
        <taxon>Chordata</taxon>
        <taxon>Craniata</taxon>
        <taxon>Vertebrata</taxon>
        <taxon>Euteleostomi</taxon>
        <taxon>Actinopterygii</taxon>
        <taxon>Neopterygii</taxon>
        <taxon>Teleostei</taxon>
        <taxon>Neoteleostei</taxon>
        <taxon>Acanthomorphata</taxon>
        <taxon>Gobiaria</taxon>
        <taxon>Gobiiformes</taxon>
        <taxon>Gobioidei</taxon>
        <taxon>Gobiidae</taxon>
        <taxon>Gobionellinae</taxon>
        <taxon>Mugilogobius</taxon>
    </lineage>
</organism>
<dbReference type="PANTHER" id="PTHR46481">
    <property type="entry name" value="ZINC FINGER BED DOMAIN-CONTAINING PROTEIN 4"/>
    <property type="match status" value="1"/>
</dbReference>
<dbReference type="InterPro" id="IPR052035">
    <property type="entry name" value="ZnF_BED_domain_contain"/>
</dbReference>
<evidence type="ECO:0000256" key="5">
    <source>
        <dbReference type="ARBA" id="ARBA00023242"/>
    </source>
</evidence>
<keyword evidence="5" id="KW-0539">Nucleus</keyword>
<feature type="region of interest" description="Disordered" evidence="6">
    <location>
        <begin position="1"/>
        <end position="37"/>
    </location>
</feature>
<evidence type="ECO:0000256" key="2">
    <source>
        <dbReference type="ARBA" id="ARBA00022723"/>
    </source>
</evidence>
<dbReference type="GO" id="GO:0005634">
    <property type="term" value="C:nucleus"/>
    <property type="evidence" value="ECO:0007669"/>
    <property type="project" value="UniProtKB-SubCell"/>
</dbReference>
<keyword evidence="4" id="KW-0862">Zinc</keyword>
<evidence type="ECO:0000256" key="4">
    <source>
        <dbReference type="ARBA" id="ARBA00022833"/>
    </source>
</evidence>
<keyword evidence="8" id="KW-1185">Reference proteome</keyword>
<gene>
    <name evidence="7" type="ORF">WMY93_030947</name>
</gene>
<evidence type="ECO:0000256" key="1">
    <source>
        <dbReference type="ARBA" id="ARBA00004123"/>
    </source>
</evidence>
<protein>
    <submittedName>
        <fullName evidence="7">Uncharacterized protein</fullName>
    </submittedName>
</protein>
<sequence length="129" mass="14008">MRHLRTTHPTLLMDAVSSAPPAAGPSSSGINSGANGTTNQARYNWLDELLVKMVARDLMPISIVEDEGFGWFVRGLDPAYVLPSRKALKKRISDVYDETKEKTKAELEKASSIIRAKRSCGSCTGEPGS</sequence>
<dbReference type="PANTHER" id="PTHR46481:SF10">
    <property type="entry name" value="ZINC FINGER BED DOMAIN-CONTAINING PROTEIN 39"/>
    <property type="match status" value="1"/>
</dbReference>
<accession>A0AAW0MEW3</accession>
<evidence type="ECO:0000313" key="8">
    <source>
        <dbReference type="Proteomes" id="UP001460270"/>
    </source>
</evidence>
<keyword evidence="2" id="KW-0479">Metal-binding</keyword>
<reference evidence="8" key="1">
    <citation type="submission" date="2024-04" db="EMBL/GenBank/DDBJ databases">
        <title>Salinicola lusitanus LLJ914,a marine bacterium isolated from the Okinawa Trough.</title>
        <authorList>
            <person name="Li J."/>
        </authorList>
    </citation>
    <scope>NUCLEOTIDE SEQUENCE [LARGE SCALE GENOMIC DNA]</scope>
</reference>